<feature type="compositionally biased region" description="Basic and acidic residues" evidence="1">
    <location>
        <begin position="86"/>
        <end position="108"/>
    </location>
</feature>
<name>A0A8S9ILL4_BRACR</name>
<evidence type="ECO:0000256" key="1">
    <source>
        <dbReference type="SAM" id="MobiDB-lite"/>
    </source>
</evidence>
<accession>A0A8S9ILL4</accession>
<sequence length="126" mass="14371">MLGYCPASSCGYLMLGYCPADSYSYTFTRRHPLSVSHTIYIAFSTTTADAKRHLMHIWNKETRELRDLTTTTNRLQLPPPPPPHGTGEEERDHGEREERDGAGERESSTARVFGLREFSAELRFSF</sequence>
<organism evidence="2">
    <name type="scientific">Brassica cretica</name>
    <name type="common">Mustard</name>
    <dbReference type="NCBI Taxonomy" id="69181"/>
    <lineage>
        <taxon>Eukaryota</taxon>
        <taxon>Viridiplantae</taxon>
        <taxon>Streptophyta</taxon>
        <taxon>Embryophyta</taxon>
        <taxon>Tracheophyta</taxon>
        <taxon>Spermatophyta</taxon>
        <taxon>Magnoliopsida</taxon>
        <taxon>eudicotyledons</taxon>
        <taxon>Gunneridae</taxon>
        <taxon>Pentapetalae</taxon>
        <taxon>rosids</taxon>
        <taxon>malvids</taxon>
        <taxon>Brassicales</taxon>
        <taxon>Brassicaceae</taxon>
        <taxon>Brassiceae</taxon>
        <taxon>Brassica</taxon>
    </lineage>
</organism>
<dbReference type="EMBL" id="QGKY02001015">
    <property type="protein sequence ID" value="KAF2570046.1"/>
    <property type="molecule type" value="Genomic_DNA"/>
</dbReference>
<evidence type="ECO:0000313" key="2">
    <source>
        <dbReference type="EMBL" id="KAF2570046.1"/>
    </source>
</evidence>
<protein>
    <submittedName>
        <fullName evidence="2">Uncharacterized protein</fullName>
    </submittedName>
</protein>
<comment type="caution">
    <text evidence="2">The sequence shown here is derived from an EMBL/GenBank/DDBJ whole genome shotgun (WGS) entry which is preliminary data.</text>
</comment>
<dbReference type="AlphaFoldDB" id="A0A8S9ILL4"/>
<reference evidence="2" key="1">
    <citation type="submission" date="2019-12" db="EMBL/GenBank/DDBJ databases">
        <title>Genome sequencing and annotation of Brassica cretica.</title>
        <authorList>
            <person name="Studholme D.J."/>
            <person name="Sarris P.F."/>
        </authorList>
    </citation>
    <scope>NUCLEOTIDE SEQUENCE</scope>
    <source>
        <strain evidence="2">PFS-102/07</strain>
        <tissue evidence="2">Leaf</tissue>
    </source>
</reference>
<feature type="region of interest" description="Disordered" evidence="1">
    <location>
        <begin position="68"/>
        <end position="110"/>
    </location>
</feature>
<gene>
    <name evidence="2" type="ORF">F2Q70_00002988</name>
</gene>
<proteinExistence type="predicted"/>